<dbReference type="EC" id="2.5.1.16" evidence="5"/>
<organism evidence="8 9">
    <name type="scientific">Flavobacterium cheniae</name>
    <dbReference type="NCBI Taxonomy" id="295428"/>
    <lineage>
        <taxon>Bacteria</taxon>
        <taxon>Pseudomonadati</taxon>
        <taxon>Bacteroidota</taxon>
        <taxon>Flavobacteriia</taxon>
        <taxon>Flavobacteriales</taxon>
        <taxon>Flavobacteriaceae</taxon>
        <taxon>Flavobacterium</taxon>
    </lineage>
</organism>
<dbReference type="RefSeq" id="WP_133608559.1">
    <property type="nucleotide sequence ID" value="NZ_SNZC01000002.1"/>
</dbReference>
<proteinExistence type="inferred from homology"/>
<comment type="function">
    <text evidence="5">Catalyzes the irreversible transfer of a propylamine group from the amino donor S-adenosylmethioninamine (decarboxy-AdoMet) to putrescine (1,4-diaminobutane) to yield spermidine.</text>
</comment>
<comment type="caution">
    <text evidence="5">Lacks conserved residue(s) required for the propagation of feature annotation.</text>
</comment>
<protein>
    <recommendedName>
        <fullName evidence="5">Polyamine aminopropyltransferase</fullName>
    </recommendedName>
    <alternativeName>
        <fullName evidence="5">Putrescine aminopropyltransferase</fullName>
        <shortName evidence="5">PAPT</shortName>
    </alternativeName>
    <alternativeName>
        <fullName evidence="5">Spermidine synthase</fullName>
        <shortName evidence="5">SPDS</shortName>
        <shortName evidence="5">SPDSY</shortName>
        <ecNumber evidence="5">2.5.1.16</ecNumber>
    </alternativeName>
</protein>
<dbReference type="InterPro" id="IPR030374">
    <property type="entry name" value="PABS"/>
</dbReference>
<keyword evidence="4 5" id="KW-0620">Polyamine biosynthesis</keyword>
<feature type="transmembrane region" description="Helical" evidence="5">
    <location>
        <begin position="101"/>
        <end position="124"/>
    </location>
</feature>
<sequence>MGKFFRFEYLLLFAVFVIATCGLIYELVAGTLASYLLGDSVKQFSFIIGVYLFSMGIGSYFAKFIKRNQLNTFIEIEIVVGIIGGLSSVILFLLFEKVAYFQFILYFLVFITGCLVGLEIPLLMNILKDKVKFSDLVSNVFTFDYIGALLASVLFPLVFIPQLGIIRTSLFFGMINLSVAIALCFILEKEIKKVYFLKAKAIISFLILVGFFIFSEKILSFSEEKLYGENIVFTKTTSYQRIVLTHLKNDYKLYLNNNLQFSSADEYRYHEALVHPAMSSANSVDEVLVLGGGDGLAVREILKYDAVKKITLVDLDGGMTKLFTTNPVLKSLNNNSFENKKLSVFNQDAFLWVKEAQKKYNVVIIDFPDPSNYSLGKLYSVNFYQSLSKILASNAVVVIQTTSPYFAPKSFWCINKTVKTSFSNTDAYHVYVPSFGEWGFTITSNNPSYDFNIVNRKVENLRFYNYKYNTLNQFTSDMKASNVEVNRLDNQILVRYFDEEWGKL</sequence>
<feature type="binding site" evidence="5">
    <location>
        <position position="270"/>
    </location>
    <ligand>
        <name>spermidine</name>
        <dbReference type="ChEBI" id="CHEBI:57834"/>
    </ligand>
</feature>
<dbReference type="AlphaFoldDB" id="A0A562KLY9"/>
<reference evidence="8 9" key="1">
    <citation type="journal article" date="2015" name="Stand. Genomic Sci.">
        <title>Genomic Encyclopedia of Bacterial and Archaeal Type Strains, Phase III: the genomes of soil and plant-associated and newly described type strains.</title>
        <authorList>
            <person name="Whitman W.B."/>
            <person name="Woyke T."/>
            <person name="Klenk H.P."/>
            <person name="Zhou Y."/>
            <person name="Lilburn T.G."/>
            <person name="Beck B.J."/>
            <person name="De Vos P."/>
            <person name="Vandamme P."/>
            <person name="Eisen J.A."/>
            <person name="Garrity G."/>
            <person name="Hugenholtz P."/>
            <person name="Kyrpides N.C."/>
        </authorList>
    </citation>
    <scope>NUCLEOTIDE SEQUENCE [LARGE SCALE GENOMIC DNA]</scope>
    <source>
        <strain evidence="8 9">CGMCC 1.6844</strain>
    </source>
</reference>
<feature type="transmembrane region" description="Helical" evidence="5">
    <location>
        <begin position="165"/>
        <end position="187"/>
    </location>
</feature>
<feature type="transmembrane region" description="Helical" evidence="5">
    <location>
        <begin position="43"/>
        <end position="62"/>
    </location>
</feature>
<gene>
    <name evidence="5" type="primary">speE</name>
    <name evidence="8" type="ORF">IP97_00932</name>
</gene>
<feature type="binding site" evidence="5">
    <location>
        <position position="240"/>
    </location>
    <ligand>
        <name>S-methyl-5'-thioadenosine</name>
        <dbReference type="ChEBI" id="CHEBI:17509"/>
    </ligand>
</feature>
<dbReference type="OrthoDB" id="9793120at2"/>
<dbReference type="InterPro" id="IPR001045">
    <property type="entry name" value="Spermi_synthase"/>
</dbReference>
<feature type="binding site" evidence="5">
    <location>
        <position position="314"/>
    </location>
    <ligand>
        <name>S-methyl-5'-thioadenosine</name>
        <dbReference type="ChEBI" id="CHEBI:17509"/>
    </ligand>
</feature>
<dbReference type="NCBIfam" id="NF002956">
    <property type="entry name" value="PRK03612.1"/>
    <property type="match status" value="1"/>
</dbReference>
<dbReference type="HAMAP" id="MF_00198">
    <property type="entry name" value="Spermidine_synth"/>
    <property type="match status" value="1"/>
</dbReference>
<feature type="transmembrane region" description="Helical" evidence="5">
    <location>
        <begin position="9"/>
        <end position="37"/>
    </location>
</feature>
<feature type="active site" description="Proton acceptor" evidence="5 6">
    <location>
        <position position="366"/>
    </location>
</feature>
<evidence type="ECO:0000256" key="4">
    <source>
        <dbReference type="ARBA" id="ARBA00023115"/>
    </source>
</evidence>
<feature type="transmembrane region" description="Helical" evidence="5">
    <location>
        <begin position="74"/>
        <end position="95"/>
    </location>
</feature>
<keyword evidence="5" id="KW-1003">Cell membrane</keyword>
<dbReference type="UniPathway" id="UPA00248">
    <property type="reaction ID" value="UER00314"/>
</dbReference>
<evidence type="ECO:0000256" key="1">
    <source>
        <dbReference type="ARBA" id="ARBA00007867"/>
    </source>
</evidence>
<dbReference type="FunFam" id="3.40.50.150:FF:000088">
    <property type="entry name" value="Polyamine aminopropyltransferase"/>
    <property type="match status" value="1"/>
</dbReference>
<feature type="domain" description="PABS" evidence="7">
    <location>
        <begin position="211"/>
        <end position="445"/>
    </location>
</feature>
<dbReference type="Pfam" id="PF01564">
    <property type="entry name" value="Spermine_synth"/>
    <property type="match status" value="1"/>
</dbReference>
<feature type="transmembrane region" description="Helical" evidence="5">
    <location>
        <begin position="136"/>
        <end position="159"/>
    </location>
</feature>
<comment type="pathway">
    <text evidence="5">Amine and polyamine biosynthesis; spermidine biosynthesis; spermidine from putrescine: step 1/1.</text>
</comment>
<comment type="subcellular location">
    <subcellularLocation>
        <location evidence="5">Cell membrane</location>
        <topology evidence="5">Multi-pass membrane protein</topology>
    </subcellularLocation>
</comment>
<accession>A0A562KLY9</accession>
<keyword evidence="5" id="KW-0812">Transmembrane</keyword>
<name>A0A562KLY9_9FLAO</name>
<evidence type="ECO:0000313" key="9">
    <source>
        <dbReference type="Proteomes" id="UP000315312"/>
    </source>
</evidence>
<feature type="binding site" evidence="5">
    <location>
        <begin position="348"/>
        <end position="349"/>
    </location>
    <ligand>
        <name>S-methyl-5'-thioadenosine</name>
        <dbReference type="ChEBI" id="CHEBI:17509"/>
    </ligand>
</feature>
<dbReference type="GO" id="GO:0008295">
    <property type="term" value="P:spermidine biosynthetic process"/>
    <property type="evidence" value="ECO:0007669"/>
    <property type="project" value="UniProtKB-UniRule"/>
</dbReference>
<dbReference type="InterPro" id="IPR030373">
    <property type="entry name" value="PABS_CS"/>
</dbReference>
<evidence type="ECO:0000313" key="8">
    <source>
        <dbReference type="EMBL" id="TWH96391.1"/>
    </source>
</evidence>
<dbReference type="PANTHER" id="PTHR43317:SF1">
    <property type="entry name" value="THERMOSPERMINE SYNTHASE ACAULIS5"/>
    <property type="match status" value="1"/>
</dbReference>
<dbReference type="InterPro" id="IPR029063">
    <property type="entry name" value="SAM-dependent_MTases_sf"/>
</dbReference>
<keyword evidence="3 5" id="KW-0745">Spermidine biosynthesis</keyword>
<keyword evidence="5" id="KW-0472">Membrane</keyword>
<comment type="similarity">
    <text evidence="1 5">Belongs to the spermidine/spermine synthase family.</text>
</comment>
<keyword evidence="5" id="KW-1133">Transmembrane helix</keyword>
<dbReference type="PROSITE" id="PS01330">
    <property type="entry name" value="PABS_1"/>
    <property type="match status" value="1"/>
</dbReference>
<comment type="caution">
    <text evidence="8">The sequence shown here is derived from an EMBL/GenBank/DDBJ whole genome shotgun (WGS) entry which is preliminary data.</text>
</comment>
<evidence type="ECO:0000256" key="6">
    <source>
        <dbReference type="PROSITE-ProRule" id="PRU00354"/>
    </source>
</evidence>
<evidence type="ECO:0000256" key="2">
    <source>
        <dbReference type="ARBA" id="ARBA00022679"/>
    </source>
</evidence>
<keyword evidence="9" id="KW-1185">Reference proteome</keyword>
<dbReference type="NCBIfam" id="NF037959">
    <property type="entry name" value="MFS_SpdSyn"/>
    <property type="match status" value="1"/>
</dbReference>
<dbReference type="Proteomes" id="UP000315312">
    <property type="component" value="Unassembled WGS sequence"/>
</dbReference>
<dbReference type="PROSITE" id="PS51006">
    <property type="entry name" value="PABS_2"/>
    <property type="match status" value="1"/>
</dbReference>
<dbReference type="CDD" id="cd02440">
    <property type="entry name" value="AdoMet_MTases"/>
    <property type="match status" value="1"/>
</dbReference>
<dbReference type="EMBL" id="VLKM01000003">
    <property type="protein sequence ID" value="TWH96391.1"/>
    <property type="molecule type" value="Genomic_DNA"/>
</dbReference>
<feature type="transmembrane region" description="Helical" evidence="5">
    <location>
        <begin position="194"/>
        <end position="214"/>
    </location>
</feature>
<dbReference type="SUPFAM" id="SSF53335">
    <property type="entry name" value="S-adenosyl-L-methionine-dependent methyltransferases"/>
    <property type="match status" value="1"/>
</dbReference>
<dbReference type="GO" id="GO:0005886">
    <property type="term" value="C:plasma membrane"/>
    <property type="evidence" value="ECO:0007669"/>
    <property type="project" value="UniProtKB-SubCell"/>
</dbReference>
<comment type="subunit">
    <text evidence="5">Homodimer or homotetramer.</text>
</comment>
<dbReference type="PANTHER" id="PTHR43317">
    <property type="entry name" value="THERMOSPERMINE SYNTHASE ACAULIS5"/>
    <property type="match status" value="1"/>
</dbReference>
<keyword evidence="2 5" id="KW-0808">Transferase</keyword>
<dbReference type="GO" id="GO:0004766">
    <property type="term" value="F:spermidine synthase activity"/>
    <property type="evidence" value="ECO:0007669"/>
    <property type="project" value="UniProtKB-UniRule"/>
</dbReference>
<evidence type="ECO:0000256" key="3">
    <source>
        <dbReference type="ARBA" id="ARBA00023066"/>
    </source>
</evidence>
<evidence type="ECO:0000259" key="7">
    <source>
        <dbReference type="PROSITE" id="PS51006"/>
    </source>
</evidence>
<dbReference type="GO" id="GO:0010487">
    <property type="term" value="F:thermospermine synthase activity"/>
    <property type="evidence" value="ECO:0007669"/>
    <property type="project" value="UniProtKB-ARBA"/>
</dbReference>
<dbReference type="Gene3D" id="3.40.50.150">
    <property type="entry name" value="Vaccinia Virus protein VP39"/>
    <property type="match status" value="1"/>
</dbReference>
<feature type="binding site" evidence="5">
    <location>
        <position position="294"/>
    </location>
    <ligand>
        <name>spermidine</name>
        <dbReference type="ChEBI" id="CHEBI:57834"/>
    </ligand>
</feature>
<comment type="catalytic activity">
    <reaction evidence="5">
        <text>S-adenosyl 3-(methylsulfanyl)propylamine + putrescine = S-methyl-5'-thioadenosine + spermidine + H(+)</text>
        <dbReference type="Rhea" id="RHEA:12721"/>
        <dbReference type="ChEBI" id="CHEBI:15378"/>
        <dbReference type="ChEBI" id="CHEBI:17509"/>
        <dbReference type="ChEBI" id="CHEBI:57443"/>
        <dbReference type="ChEBI" id="CHEBI:57834"/>
        <dbReference type="ChEBI" id="CHEBI:326268"/>
        <dbReference type="EC" id="2.5.1.16"/>
    </reaction>
</comment>
<evidence type="ECO:0000256" key="5">
    <source>
        <dbReference type="HAMAP-Rule" id="MF_00198"/>
    </source>
</evidence>